<dbReference type="GO" id="GO:0031295">
    <property type="term" value="P:T cell costimulation"/>
    <property type="evidence" value="ECO:0007669"/>
    <property type="project" value="InterPro"/>
</dbReference>
<dbReference type="GO" id="GO:0098609">
    <property type="term" value="P:cell-cell adhesion"/>
    <property type="evidence" value="ECO:0007669"/>
    <property type="project" value="TreeGrafter"/>
</dbReference>
<evidence type="ECO:0000256" key="4">
    <source>
        <dbReference type="ARBA" id="ARBA00022729"/>
    </source>
</evidence>
<dbReference type="AlphaFoldDB" id="A0AA97IZ64"/>
<evidence type="ECO:0000256" key="6">
    <source>
        <dbReference type="ARBA" id="ARBA00023136"/>
    </source>
</evidence>
<reference evidence="13" key="1">
    <citation type="submission" date="2025-08" db="UniProtKB">
        <authorList>
            <consortium name="RefSeq"/>
        </authorList>
    </citation>
    <scope>IDENTIFICATION</scope>
    <source>
        <tissue evidence="13">Blood</tissue>
    </source>
</reference>
<keyword evidence="3 10" id="KW-0812">Transmembrane</keyword>
<dbReference type="Gene3D" id="2.60.40.10">
    <property type="entry name" value="Immunoglobulins"/>
    <property type="match status" value="1"/>
</dbReference>
<dbReference type="GO" id="GO:0002517">
    <property type="term" value="P:T cell tolerance induction"/>
    <property type="evidence" value="ECO:0007669"/>
    <property type="project" value="TreeGrafter"/>
</dbReference>
<keyword evidence="12" id="KW-1185">Reference proteome</keyword>
<evidence type="ECO:0000313" key="12">
    <source>
        <dbReference type="Proteomes" id="UP001190640"/>
    </source>
</evidence>
<feature type="chain" id="PRO_5041728549" evidence="11">
    <location>
        <begin position="21"/>
        <end position="217"/>
    </location>
</feature>
<evidence type="ECO:0000256" key="8">
    <source>
        <dbReference type="ARBA" id="ARBA00023180"/>
    </source>
</evidence>
<dbReference type="GeneID" id="129324885"/>
<dbReference type="KEGG" id="emc:129324885"/>
<keyword evidence="5 10" id="KW-1133">Transmembrane helix</keyword>
<name>A0AA97IZ64_EUBMA</name>
<sequence length="217" mass="24711">MKLDILTFCLLCFHFEPCFGDGVCLFCEERCKENHNISTPEAMDGLPRKTLTFHCPLTAKAVGFHMKLFKGHGREEMCTFYAENRTEQSSTGSCNPVLSANSVSFELRNLSKEVNTYTCCLEILVPVYSCCHTSETYLYIQDSEECFLSEFASWLLAILTAFSTSGCICCFLFCCIRNLCCQHSSRSHDYNNEYMSMAAVKPNEKSRHELLRRPIAI</sequence>
<protein>
    <submittedName>
        <fullName evidence="13">Uncharacterized protein LOC129324885</fullName>
    </submittedName>
</protein>
<keyword evidence="8" id="KW-0325">Glycoprotein</keyword>
<dbReference type="GO" id="GO:0005886">
    <property type="term" value="C:plasma membrane"/>
    <property type="evidence" value="ECO:0007669"/>
    <property type="project" value="UniProtKB-SubCell"/>
</dbReference>
<accession>A0AA97IZ64</accession>
<comment type="subcellular location">
    <subcellularLocation>
        <location evidence="1">Cell membrane</location>
        <topology evidence="1">Single-pass type I membrane protein</topology>
    </subcellularLocation>
</comment>
<proteinExistence type="predicted"/>
<dbReference type="PANTHER" id="PTHR20904:SF0">
    <property type="entry name" value="INDUCIBLE T-CELL COSTIMULATOR"/>
    <property type="match status" value="1"/>
</dbReference>
<evidence type="ECO:0000256" key="9">
    <source>
        <dbReference type="ARBA" id="ARBA00023319"/>
    </source>
</evidence>
<keyword evidence="9" id="KW-0393">Immunoglobulin domain</keyword>
<organism evidence="12 13">
    <name type="scientific">Eublepharis macularius</name>
    <name type="common">Leopard gecko</name>
    <name type="synonym">Cyrtodactylus macularius</name>
    <dbReference type="NCBI Taxonomy" id="481883"/>
    <lineage>
        <taxon>Eukaryota</taxon>
        <taxon>Metazoa</taxon>
        <taxon>Chordata</taxon>
        <taxon>Craniata</taxon>
        <taxon>Vertebrata</taxon>
        <taxon>Euteleostomi</taxon>
        <taxon>Lepidosauria</taxon>
        <taxon>Squamata</taxon>
        <taxon>Bifurcata</taxon>
        <taxon>Gekkota</taxon>
        <taxon>Eublepharidae</taxon>
        <taxon>Eublepharinae</taxon>
        <taxon>Eublepharis</taxon>
    </lineage>
</organism>
<dbReference type="Proteomes" id="UP001190640">
    <property type="component" value="Chromosome 2"/>
</dbReference>
<dbReference type="InterPro" id="IPR039943">
    <property type="entry name" value="ICOS"/>
</dbReference>
<dbReference type="PANTHER" id="PTHR20904">
    <property type="entry name" value="INDUCIBLE T-CELL COSTIMULATOR ICOS"/>
    <property type="match status" value="1"/>
</dbReference>
<gene>
    <name evidence="13" type="primary">LOC129324885</name>
</gene>
<keyword evidence="2" id="KW-1003">Cell membrane</keyword>
<evidence type="ECO:0000256" key="2">
    <source>
        <dbReference type="ARBA" id="ARBA00022475"/>
    </source>
</evidence>
<evidence type="ECO:0000256" key="3">
    <source>
        <dbReference type="ARBA" id="ARBA00022692"/>
    </source>
</evidence>
<keyword evidence="4 11" id="KW-0732">Signal</keyword>
<keyword evidence="7" id="KW-1015">Disulfide bond</keyword>
<evidence type="ECO:0000256" key="7">
    <source>
        <dbReference type="ARBA" id="ARBA00023157"/>
    </source>
</evidence>
<dbReference type="RefSeq" id="XP_054828299.1">
    <property type="nucleotide sequence ID" value="XM_054972324.1"/>
</dbReference>
<evidence type="ECO:0000256" key="1">
    <source>
        <dbReference type="ARBA" id="ARBA00004251"/>
    </source>
</evidence>
<evidence type="ECO:0000256" key="5">
    <source>
        <dbReference type="ARBA" id="ARBA00022989"/>
    </source>
</evidence>
<evidence type="ECO:0000256" key="10">
    <source>
        <dbReference type="SAM" id="Phobius"/>
    </source>
</evidence>
<keyword evidence="6 10" id="KW-0472">Membrane</keyword>
<dbReference type="InterPro" id="IPR013783">
    <property type="entry name" value="Ig-like_fold"/>
</dbReference>
<evidence type="ECO:0000256" key="11">
    <source>
        <dbReference type="SAM" id="SignalP"/>
    </source>
</evidence>
<feature type="transmembrane region" description="Helical" evidence="10">
    <location>
        <begin position="151"/>
        <end position="176"/>
    </location>
</feature>
<evidence type="ECO:0000313" key="13">
    <source>
        <dbReference type="RefSeq" id="XP_054828299.1"/>
    </source>
</evidence>
<feature type="signal peptide" evidence="11">
    <location>
        <begin position="1"/>
        <end position="20"/>
    </location>
</feature>